<dbReference type="EMBL" id="JAHQCX010000026">
    <property type="protein sequence ID" value="MBU9728948.1"/>
    <property type="molecule type" value="Genomic_DNA"/>
</dbReference>
<protein>
    <submittedName>
        <fullName evidence="3">Uncharacterized protein</fullName>
    </submittedName>
</protein>
<dbReference type="PANTHER" id="PTHR45615:SF40">
    <property type="entry name" value="MYOSIN HEAVY CHAIN, NON-MUSCLE"/>
    <property type="match status" value="1"/>
</dbReference>
<feature type="region of interest" description="Disordered" evidence="2">
    <location>
        <begin position="1137"/>
        <end position="1164"/>
    </location>
</feature>
<gene>
    <name evidence="3" type="ORF">KTH90_23435</name>
</gene>
<reference evidence="3 4" key="1">
    <citation type="submission" date="2021-06" db="EMBL/GenBank/DDBJ databases">
        <title>Description of novel taxa of the family Lachnospiraceae.</title>
        <authorList>
            <person name="Chaplin A.V."/>
            <person name="Sokolova S.R."/>
            <person name="Pikina A.P."/>
            <person name="Korzhanova M."/>
            <person name="Belova V."/>
            <person name="Korostin D."/>
            <person name="Efimov B.A."/>
        </authorList>
    </citation>
    <scope>NUCLEOTIDE SEQUENCE [LARGE SCALE GENOMIC DNA]</scope>
    <source>
        <strain evidence="3 4">ASD4241</strain>
    </source>
</reference>
<feature type="compositionally biased region" description="Low complexity" evidence="2">
    <location>
        <begin position="632"/>
        <end position="647"/>
    </location>
</feature>
<dbReference type="PANTHER" id="PTHR45615">
    <property type="entry name" value="MYOSIN HEAVY CHAIN, NON-MUSCLE"/>
    <property type="match status" value="1"/>
</dbReference>
<evidence type="ECO:0000313" key="3">
    <source>
        <dbReference type="EMBL" id="MBU9728948.1"/>
    </source>
</evidence>
<keyword evidence="4" id="KW-1185">Reference proteome</keyword>
<feature type="compositionally biased region" description="Polar residues" evidence="2">
    <location>
        <begin position="1137"/>
        <end position="1147"/>
    </location>
</feature>
<evidence type="ECO:0000256" key="1">
    <source>
        <dbReference type="SAM" id="Coils"/>
    </source>
</evidence>
<feature type="compositionally biased region" description="Basic and acidic residues" evidence="2">
    <location>
        <begin position="1148"/>
        <end position="1157"/>
    </location>
</feature>
<sequence length="1336" mass="149381">MAIDFGISGIISAIERQKELKKMQIENAKLAAQSSEAESEEIQNLMTNYSQLAQEVSNNNEQKISMSNLQNNYLRQLGFEENQIENLIKKYGSLEEATQKAIISKLQLNESDLYINAGLAKKDLLTTSDNGKNYSHIERINIPAQSPNDIYTKLEEIINKKQLNNAFLNLGNGMDSIELKNPTNTPEGIKSNIETLEALIVALNEAYSSIDKIEELTSSDLYLDLTSRINILNQEYEKYLNANKEVNTNQAQQLIYPYIFSNDIPESLDKFDEFKQKIIDAATESGKFLGTQEEITDAINDTLSVLPTFARFYGNSAPASSFSFLENTDIGKQLNEIKAKFEDGEFTYKQYFDSLQDCFDNIDLSKYTSSVEDANNLTKQLFLGSVEESANFLTKLIDDFNSGTIDVTDYLDGYSAIAENLNSLTDSLQNNNEQWLTNQEALDSSTSNQLDNYQEQLSNAITQINTFKDSLKSLSALSSGEFLTGTSEYEDNINVIAEALSHVVNTNGDMAEKIKEKLGTTTSEIASSMTGSVENQAIAAEIIVANTNIAISNMAKSIGDLFTVLGEQISKFHVDLTFKPTFKDGELNLSVDARSDSLSAIGTAIKNVGKTINESAKNQFLTVEDLGFNKSGYSPKSKSSSGNNNYKENAKDAENSIRNSANSAKDSVKDAAEEAKKALDELIKKFDELEKGHDLRLSLFTDRDDKIKDSIKLLESQGNQVGKAFYDELINSQNKQIQILTQKRSDLEAYLNDSVSSGKIDVGTEQWFKMTQAVEDTKDEIMKCTLNVEEFQNKINELHWKQFDNFIDRLDGLDSEISNIQDILSKKDLVEEDTGEWTKEGITTLALYGQAYELAIFEAQQYSDEIKKLEDAYKRGEYSSTEYQEKLQDLTDKQWESIKAAEKAKEGIIDLNKARVDAAKKGIEKEIKATEELIDKKKEALDIEKESHDFQNSVAEKQDEIYKLQRQLNGLATDDSQEAAAKKKKIQAQLTDTQKELDEIYYDESIDQQKAALDTELENYKADQENKITLLQESLTNEEELIKTSLQTVQDNHTAVYDTLTQMGDEYGIQLSGAIVNPWIESTGALATFTTSFDEKKSHFSTELGNLKTDFEELGKKADETANKILNMLNQIDQSYKSMDSSTNSQETPKKSGENEKGSNSNKGSKQKYQVLNYFGNLVKEFSSYEEASAWVNNDKNLYIRKLAKGTRHASSGLAWVNEQGPEAIFSKTSTGSFHLMNEGDQVFTKQQTDNLYRLSTAAPSLLLSAIASPALPGTGAYLQQQSNSPTNIDIKCPVYIQGSVDNQNIQKIQKQIDHSILKAVGKLNQSLYKSGVRKA</sequence>
<evidence type="ECO:0000256" key="2">
    <source>
        <dbReference type="SAM" id="MobiDB-lite"/>
    </source>
</evidence>
<dbReference type="Proteomes" id="UP001314681">
    <property type="component" value="Unassembled WGS sequence"/>
</dbReference>
<proteinExistence type="predicted"/>
<name>A0ABS6KEP9_9FIRM</name>
<feature type="coiled-coil region" evidence="1">
    <location>
        <begin position="11"/>
        <end position="97"/>
    </location>
</feature>
<accession>A0ABS6KEP9</accession>
<comment type="caution">
    <text evidence="3">The sequence shown here is derived from an EMBL/GenBank/DDBJ whole genome shotgun (WGS) entry which is preliminary data.</text>
</comment>
<feature type="coiled-coil region" evidence="1">
    <location>
        <begin position="920"/>
        <end position="996"/>
    </location>
</feature>
<evidence type="ECO:0000313" key="4">
    <source>
        <dbReference type="Proteomes" id="UP001314681"/>
    </source>
</evidence>
<feature type="region of interest" description="Disordered" evidence="2">
    <location>
        <begin position="632"/>
        <end position="669"/>
    </location>
</feature>
<keyword evidence="1" id="KW-0175">Coiled coil</keyword>
<organism evidence="3 4">
    <name type="scientific">Diplocloster modestus</name>
    <dbReference type="NCBI Taxonomy" id="2850322"/>
    <lineage>
        <taxon>Bacteria</taxon>
        <taxon>Bacillati</taxon>
        <taxon>Bacillota</taxon>
        <taxon>Clostridia</taxon>
        <taxon>Lachnospirales</taxon>
        <taxon>Lachnospiraceae</taxon>
        <taxon>Diplocloster</taxon>
    </lineage>
</organism>
<dbReference type="RefSeq" id="WP_158355379.1">
    <property type="nucleotide sequence ID" value="NZ_JAHQCX010000026.1"/>
</dbReference>
<feature type="coiled-coil region" evidence="1">
    <location>
        <begin position="222"/>
        <end position="249"/>
    </location>
</feature>